<feature type="domain" description="CSC1/OSCA1-like N-terminal transmembrane" evidence="11">
    <location>
        <begin position="2"/>
        <end position="64"/>
    </location>
</feature>
<evidence type="ECO:0000313" key="13">
    <source>
        <dbReference type="EMBL" id="KAG2443726.1"/>
    </source>
</evidence>
<feature type="region of interest" description="Disordered" evidence="7">
    <location>
        <begin position="1345"/>
        <end position="1364"/>
    </location>
</feature>
<feature type="region of interest" description="Disordered" evidence="7">
    <location>
        <begin position="1071"/>
        <end position="1098"/>
    </location>
</feature>
<feature type="region of interest" description="Disordered" evidence="7">
    <location>
        <begin position="1310"/>
        <end position="1340"/>
    </location>
</feature>
<evidence type="ECO:0000256" key="8">
    <source>
        <dbReference type="SAM" id="Phobius"/>
    </source>
</evidence>
<evidence type="ECO:0000256" key="4">
    <source>
        <dbReference type="ARBA" id="ARBA00022692"/>
    </source>
</evidence>
<keyword evidence="5 8" id="KW-1133">Transmembrane helix</keyword>
<dbReference type="OrthoDB" id="1689567at2759"/>
<dbReference type="Proteomes" id="UP000650467">
    <property type="component" value="Unassembled WGS sequence"/>
</dbReference>
<keyword evidence="4 8" id="KW-0812">Transmembrane</keyword>
<feature type="compositionally biased region" description="Low complexity" evidence="7">
    <location>
        <begin position="1140"/>
        <end position="1173"/>
    </location>
</feature>
<feature type="region of interest" description="Disordered" evidence="7">
    <location>
        <begin position="433"/>
        <end position="455"/>
    </location>
</feature>
<dbReference type="InterPro" id="IPR003864">
    <property type="entry name" value="CSC1/OSCA1-like_7TM"/>
</dbReference>
<feature type="compositionally biased region" description="Basic and acidic residues" evidence="7">
    <location>
        <begin position="617"/>
        <end position="628"/>
    </location>
</feature>
<feature type="domain" description="CSC1/OSCA1-like cytosolic" evidence="12">
    <location>
        <begin position="1393"/>
        <end position="1541"/>
    </location>
</feature>
<keyword evidence="6 8" id="KW-0472">Membrane</keyword>
<feature type="region of interest" description="Disordered" evidence="7">
    <location>
        <begin position="332"/>
        <end position="392"/>
    </location>
</feature>
<feature type="region of interest" description="Disordered" evidence="7">
    <location>
        <begin position="977"/>
        <end position="1024"/>
    </location>
</feature>
<proteinExistence type="inferred from homology"/>
<comment type="similarity">
    <text evidence="2">Belongs to the CSC1 (TC 1.A.17) family.</text>
</comment>
<evidence type="ECO:0000256" key="5">
    <source>
        <dbReference type="ARBA" id="ARBA00022989"/>
    </source>
</evidence>
<feature type="compositionally biased region" description="Low complexity" evidence="7">
    <location>
        <begin position="377"/>
        <end position="386"/>
    </location>
</feature>
<evidence type="ECO:0000256" key="9">
    <source>
        <dbReference type="SAM" id="SignalP"/>
    </source>
</evidence>
<dbReference type="EMBL" id="JAEHOC010000003">
    <property type="protein sequence ID" value="KAG2443726.1"/>
    <property type="molecule type" value="Genomic_DNA"/>
</dbReference>
<dbReference type="GO" id="GO:0005886">
    <property type="term" value="C:plasma membrane"/>
    <property type="evidence" value="ECO:0007669"/>
    <property type="project" value="TreeGrafter"/>
</dbReference>
<feature type="compositionally biased region" description="Basic and acidic residues" evidence="7">
    <location>
        <begin position="339"/>
        <end position="350"/>
    </location>
</feature>
<sequence length="1946" mass="202930">MAILGICVLIPLHWTGGEAAATNAQHSDFMRLTMANIMAKSKRFWVHFVFIYVYLGWAMLLLQWHYHQYLTIRQHYLRKGDANLNVWRTLYHEQPRGVGKEQPVTDGERVRGFLANVPLIKALLPTGVNVDADANELGVRAPSATSSDDDNDTFPTTADVVGASPTGARPSPSRVIGATLSRLHMGAGGLGRLSVKRPAAVVTNMGSVTGPDLAGTFTSQPPDHGTPARRVHSKFPWSAHGAAGDRLADEQLMKQPPPSYLTRLGSRRIAHMDRSMLGGNSEFLSAVPGAAARRRASATGGHAGGLGRVSVPMAVSGNLAAEAADAGAGAGTGAALESAADRGGVEDRPSQRRMQRNSQSLGPRMLAGGWGAGGAAATGHSASAGAGMSGGSPPGVDGWLASARQLVSQGTLGGGKSVSKGPALVTVQSGKESMAAGDASQPIAEANESGAAGADPAAAARGAGVATDTADATDVLLDMLPETPNATGRAGSAMAAGFSRPDSGPLLVSMSAVGSPARADIEAGHGADRTAAGGALTHGNGNVDGAAGGGGDGAAANLTKSSALSAPSGPSMSRSSTGGSSASVLDFLRWWEPPVRVRAGPGADVSRQHVAASRSGHASDGETSHDEGVVTGVPLRILGAHRPKTEEEELDGSDAAGQDEFMVSRSRPSVSYRKTVNAVYADGTWEAVLAQHYAVLVTDVKELPPRKHKETNKKTDDAVNDEGLEASAEAGPRSGGPNAAAVNAAAGRQVSGVRPKARRMVSFLPSCLVSWCTFGYGTQAASRWLGIGSARGGATGSVAGSEESFTRLNVPSSNGPIQHAITFGAGPSSFHSSFGSPAHHRHSGSGANAAVPPGHRRTRSGGGSVGGSFGAAGAALAAAGSFGSGGAGLGAGAYGVVPAAQHLGPGALGAVAGPGGYGTPRQLSQQQLQQGAAATSQRALAAAAAANAAAASAAGAVAGPVADAGVPLPPLVLPSIDEQPSLPLSPNGTGMGALPTEGAGPVTTDAAAPRHKRTPSAPRSADFAAGAGASPVVTLPPARFANGAGGGDGSGRMVRASSNDSLGAAGAAAAFAGGGAGSAGRTASGKSPRAGGAAQARAARFGSAKPRFMQLLEQMVEQAKERSASGPLSGDHQQLRPGSADPTARARAPPLALASPAQAAGRRSGPSSRASSGRGLGGAAAEGGAAAGGRSSQNGMGAGGGAGPSEPQGAQTPGTSRFGAGGSLPRGPGPIAEAAEAELELEPVHTAAYARAHAYAQPAPGMGAVAADEEAAMGDESKMGAITAAIATAHGAVSRDVSGSTAQFKDAVSHASSLRRRRAGDAANDEVEDGADGVSRASGSIAARSRRTLASDAGGSGRSRGSSAAAADASARALARWDFVREAILDGRVAELPYRMRYSVVSATFARMFPDEFDRAIPVIDHKEVDLLLMRADQHMAQYEYAKAWEQHNLGKKLIGRTGFMGLRGEEVRLKHYHLRKVKEIMAEVEEARRRAFDTAHTPSWFVFFRTQRAAAVAAQCVLHAEDNRKFRVHPAPGPDEVNWSTLWSDYRSRDLRRNLTRPLTLLVVLFPIGIFTGGLMQLDYLLCPKHKCDELKETDPNAWQEQCFDIIQQRISWSWYCQQTDFWSQLLRRLVVGWLPSLLINLWQGMILPLAFTFVVQASRQARSLSEADRCIARYMFYFAVFNVFLGGVVGSTIIQGINSAVNSGPGEIFKLVGNYLPTSSNFFISYVMFRALVAVPLRMLWPHIGIRMYLLRRYLRFRCWTTEREKAFLMAPVSPRYGFEVGMVLLMFLITFAFAVVSPILLPMALLFFAMAWLFWRWALLYVYVRKYEGGGTMWPFIFARVMVCMAIFPLFTACVFVTKEAYIQAILLFVTVPPILIRFNSFCYFRYQVGLRASIPLEAAVTGPHARVDPWVYMPPPLMTQLPGWNPDWPKCWQGWNMPLMYV</sequence>
<dbReference type="PANTHER" id="PTHR13018">
    <property type="entry name" value="PROBABLE MEMBRANE PROTEIN DUF221-RELATED"/>
    <property type="match status" value="1"/>
</dbReference>
<feature type="region of interest" description="Disordered" evidence="7">
    <location>
        <begin position="727"/>
        <end position="749"/>
    </location>
</feature>
<feature type="transmembrane region" description="Helical" evidence="8">
    <location>
        <begin position="1678"/>
        <end position="1703"/>
    </location>
</feature>
<organism evidence="13 14">
    <name type="scientific">Chlamydomonas incerta</name>
    <dbReference type="NCBI Taxonomy" id="51695"/>
    <lineage>
        <taxon>Eukaryota</taxon>
        <taxon>Viridiplantae</taxon>
        <taxon>Chlorophyta</taxon>
        <taxon>core chlorophytes</taxon>
        <taxon>Chlorophyceae</taxon>
        <taxon>CS clade</taxon>
        <taxon>Chlamydomonadales</taxon>
        <taxon>Chlamydomonadaceae</taxon>
        <taxon>Chlamydomonas</taxon>
    </lineage>
</organism>
<gene>
    <name evidence="13" type="ORF">HXX76_002072</name>
</gene>
<evidence type="ECO:0000256" key="3">
    <source>
        <dbReference type="ARBA" id="ARBA00022448"/>
    </source>
</evidence>
<feature type="transmembrane region" description="Helical" evidence="8">
    <location>
        <begin position="1779"/>
        <end position="1800"/>
    </location>
</feature>
<feature type="compositionally biased region" description="Low complexity" evidence="7">
    <location>
        <begin position="1079"/>
        <end position="1098"/>
    </location>
</feature>
<dbReference type="InterPro" id="IPR032880">
    <property type="entry name" value="CSC1/OSCA1-like_N"/>
</dbReference>
<feature type="compositionally biased region" description="Gly residues" evidence="7">
    <location>
        <begin position="1174"/>
        <end position="1187"/>
    </location>
</feature>
<accession>A0A835WAD8</accession>
<dbReference type="Pfam" id="PF13967">
    <property type="entry name" value="RSN1_TM"/>
    <property type="match status" value="1"/>
</dbReference>
<comment type="caution">
    <text evidence="13">The sequence shown here is derived from an EMBL/GenBank/DDBJ whole genome shotgun (WGS) entry which is preliminary data.</text>
</comment>
<evidence type="ECO:0008006" key="15">
    <source>
        <dbReference type="Google" id="ProtNLM"/>
    </source>
</evidence>
<feature type="transmembrane region" description="Helical" evidence="8">
    <location>
        <begin position="1632"/>
        <end position="1657"/>
    </location>
</feature>
<evidence type="ECO:0000259" key="11">
    <source>
        <dbReference type="Pfam" id="PF13967"/>
    </source>
</evidence>
<feature type="transmembrane region" description="Helical" evidence="8">
    <location>
        <begin position="1723"/>
        <end position="1743"/>
    </location>
</feature>
<comment type="subcellular location">
    <subcellularLocation>
        <location evidence="1">Membrane</location>
        <topology evidence="1">Multi-pass membrane protein</topology>
    </subcellularLocation>
</comment>
<dbReference type="Pfam" id="PF14703">
    <property type="entry name" value="PHM7_cyt"/>
    <property type="match status" value="1"/>
</dbReference>
<evidence type="ECO:0000259" key="10">
    <source>
        <dbReference type="Pfam" id="PF02714"/>
    </source>
</evidence>
<evidence type="ECO:0000256" key="1">
    <source>
        <dbReference type="ARBA" id="ARBA00004141"/>
    </source>
</evidence>
<evidence type="ECO:0000313" key="14">
    <source>
        <dbReference type="Proteomes" id="UP000650467"/>
    </source>
</evidence>
<keyword evidence="3" id="KW-0813">Transport</keyword>
<keyword evidence="14" id="KW-1185">Reference proteome</keyword>
<evidence type="ECO:0000256" key="7">
    <source>
        <dbReference type="SAM" id="MobiDB-lite"/>
    </source>
</evidence>
<keyword evidence="9" id="KW-0732">Signal</keyword>
<dbReference type="InterPro" id="IPR045122">
    <property type="entry name" value="Csc1-like"/>
</dbReference>
<dbReference type="Pfam" id="PF02714">
    <property type="entry name" value="RSN1_7TM"/>
    <property type="match status" value="1"/>
</dbReference>
<feature type="transmembrane region" description="Helical" evidence="8">
    <location>
        <begin position="1867"/>
        <end position="1888"/>
    </location>
</feature>
<feature type="transmembrane region" description="Helical" evidence="8">
    <location>
        <begin position="1806"/>
        <end position="1827"/>
    </location>
</feature>
<feature type="domain" description="CSC1/OSCA1-like 7TM region" evidence="10">
    <location>
        <begin position="1614"/>
        <end position="1858"/>
    </location>
</feature>
<feature type="region of interest" description="Disordered" evidence="7">
    <location>
        <begin position="831"/>
        <end position="864"/>
    </location>
</feature>
<name>A0A835WAD8_CHLIN</name>
<protein>
    <recommendedName>
        <fullName evidence="15">ERD4-related membrane protein</fullName>
    </recommendedName>
</protein>
<dbReference type="InterPro" id="IPR027815">
    <property type="entry name" value="CSC1/OSCA1-like_cyt"/>
</dbReference>
<evidence type="ECO:0000256" key="6">
    <source>
        <dbReference type="ARBA" id="ARBA00023136"/>
    </source>
</evidence>
<evidence type="ECO:0000256" key="2">
    <source>
        <dbReference type="ARBA" id="ARBA00007779"/>
    </source>
</evidence>
<dbReference type="PANTHER" id="PTHR13018:SF5">
    <property type="entry name" value="RE44586P"/>
    <property type="match status" value="1"/>
</dbReference>
<feature type="transmembrane region" description="Helical" evidence="8">
    <location>
        <begin position="1839"/>
        <end position="1861"/>
    </location>
</feature>
<feature type="region of interest" description="Disordered" evidence="7">
    <location>
        <begin position="1117"/>
        <end position="1230"/>
    </location>
</feature>
<feature type="chain" id="PRO_5032846650" description="ERD4-related membrane protein" evidence="9">
    <location>
        <begin position="20"/>
        <end position="1946"/>
    </location>
</feature>
<feature type="transmembrane region" description="Helical" evidence="8">
    <location>
        <begin position="44"/>
        <end position="64"/>
    </location>
</feature>
<dbReference type="GO" id="GO:0005227">
    <property type="term" value="F:calcium-activated cation channel activity"/>
    <property type="evidence" value="ECO:0007669"/>
    <property type="project" value="InterPro"/>
</dbReference>
<evidence type="ECO:0000259" key="12">
    <source>
        <dbReference type="Pfam" id="PF14703"/>
    </source>
</evidence>
<reference evidence="13" key="1">
    <citation type="journal article" date="2020" name="bioRxiv">
        <title>Comparative genomics of Chlamydomonas.</title>
        <authorList>
            <person name="Craig R.J."/>
            <person name="Hasan A.R."/>
            <person name="Ness R.W."/>
            <person name="Keightley P.D."/>
        </authorList>
    </citation>
    <scope>NUCLEOTIDE SEQUENCE</scope>
    <source>
        <strain evidence="13">SAG 7.73</strain>
    </source>
</reference>
<feature type="region of interest" description="Disordered" evidence="7">
    <location>
        <begin position="599"/>
        <end position="634"/>
    </location>
</feature>
<feature type="signal peptide" evidence="9">
    <location>
        <begin position="1"/>
        <end position="19"/>
    </location>
</feature>